<comment type="similarity">
    <text evidence="1">Belongs to the YciI family.</text>
</comment>
<dbReference type="PANTHER" id="PTHR35174:SF3">
    <property type="entry name" value="BLL7171 PROTEIN"/>
    <property type="match status" value="1"/>
</dbReference>
<feature type="domain" description="YCII-related" evidence="2">
    <location>
        <begin position="1"/>
        <end position="125"/>
    </location>
</feature>
<keyword evidence="4" id="KW-1185">Reference proteome</keyword>
<organism evidence="3 4">
    <name type="scientific">Prauserella flavalba</name>
    <dbReference type="NCBI Taxonomy" id="1477506"/>
    <lineage>
        <taxon>Bacteria</taxon>
        <taxon>Bacillati</taxon>
        <taxon>Actinomycetota</taxon>
        <taxon>Actinomycetes</taxon>
        <taxon>Pseudonocardiales</taxon>
        <taxon>Pseudonocardiaceae</taxon>
        <taxon>Prauserella</taxon>
    </lineage>
</organism>
<accession>A0A318LYY8</accession>
<dbReference type="EMBL" id="MASU01000002">
    <property type="protein sequence ID" value="PXY37649.1"/>
    <property type="molecule type" value="Genomic_DNA"/>
</dbReference>
<dbReference type="SUPFAM" id="SSF54909">
    <property type="entry name" value="Dimeric alpha+beta barrel"/>
    <property type="match status" value="1"/>
</dbReference>
<proteinExistence type="inferred from homology"/>
<evidence type="ECO:0000256" key="1">
    <source>
        <dbReference type="ARBA" id="ARBA00007689"/>
    </source>
</evidence>
<dbReference type="Proteomes" id="UP000247892">
    <property type="component" value="Unassembled WGS sequence"/>
</dbReference>
<dbReference type="OrthoDB" id="668782at2"/>
<dbReference type="InterPro" id="IPR011008">
    <property type="entry name" value="Dimeric_a/b-barrel"/>
</dbReference>
<evidence type="ECO:0000259" key="2">
    <source>
        <dbReference type="Pfam" id="PF03795"/>
    </source>
</evidence>
<dbReference type="InterPro" id="IPR005545">
    <property type="entry name" value="YCII"/>
</dbReference>
<evidence type="ECO:0000313" key="4">
    <source>
        <dbReference type="Proteomes" id="UP000247892"/>
    </source>
</evidence>
<protein>
    <recommendedName>
        <fullName evidence="2">YCII-related domain-containing protein</fullName>
    </recommendedName>
</protein>
<dbReference type="RefSeq" id="WP_110334522.1">
    <property type="nucleotide sequence ID" value="NZ_MASU01000002.1"/>
</dbReference>
<evidence type="ECO:0000313" key="3">
    <source>
        <dbReference type="EMBL" id="PXY37649.1"/>
    </source>
</evidence>
<reference evidence="3 4" key="1">
    <citation type="submission" date="2016-07" db="EMBL/GenBank/DDBJ databases">
        <title>Draft genome sequence of Prauserella sp. YIM 121212, isolated from alkaline soil.</title>
        <authorList>
            <person name="Ruckert C."/>
            <person name="Albersmeier A."/>
            <person name="Jiang C.-L."/>
            <person name="Jiang Y."/>
            <person name="Kalinowski J."/>
            <person name="Schneider O."/>
            <person name="Winkler A."/>
            <person name="Zotchev S.B."/>
        </authorList>
    </citation>
    <scope>NUCLEOTIDE SEQUENCE [LARGE SCALE GENOMIC DNA]</scope>
    <source>
        <strain evidence="3 4">YIM 121212</strain>
    </source>
</reference>
<gene>
    <name evidence="3" type="ORF">BA062_03205</name>
</gene>
<name>A0A318LYY8_9PSEU</name>
<dbReference type="Gene3D" id="3.30.70.1060">
    <property type="entry name" value="Dimeric alpha+beta barrel"/>
    <property type="match status" value="1"/>
</dbReference>
<dbReference type="PANTHER" id="PTHR35174">
    <property type="entry name" value="BLL7171 PROTEIN-RELATED"/>
    <property type="match status" value="1"/>
</dbReference>
<dbReference type="AlphaFoldDB" id="A0A318LYY8"/>
<comment type="caution">
    <text evidence="3">The sequence shown here is derived from an EMBL/GenBank/DDBJ whole genome shotgun (WGS) entry which is preliminary data.</text>
</comment>
<sequence>MKYLILIYSNPENWEHPAYARTPGFRELPEAGQAELTRQAEALHEEIVASGELVTGVALGAPGDARTFRVRAGVPATTDGPYAEAKEQLVGYFVVECASRERAAEIASRFPDTRFGAVEVRPIAELVEFGTG</sequence>
<dbReference type="Pfam" id="PF03795">
    <property type="entry name" value="YCII"/>
    <property type="match status" value="1"/>
</dbReference>